<dbReference type="GO" id="GO:0016301">
    <property type="term" value="F:kinase activity"/>
    <property type="evidence" value="ECO:0007669"/>
    <property type="project" value="UniProtKB-KW"/>
</dbReference>
<evidence type="ECO:0000313" key="4">
    <source>
        <dbReference type="Proteomes" id="UP001652625"/>
    </source>
</evidence>
<accession>A0ABM4C1U9</accession>
<organism evidence="4 5">
    <name type="scientific">Hydra vulgaris</name>
    <name type="common">Hydra</name>
    <name type="synonym">Hydra attenuata</name>
    <dbReference type="NCBI Taxonomy" id="6087"/>
    <lineage>
        <taxon>Eukaryota</taxon>
        <taxon>Metazoa</taxon>
        <taxon>Cnidaria</taxon>
        <taxon>Hydrozoa</taxon>
        <taxon>Hydroidolina</taxon>
        <taxon>Anthoathecata</taxon>
        <taxon>Aplanulata</taxon>
        <taxon>Hydridae</taxon>
        <taxon>Hydra</taxon>
    </lineage>
</organism>
<keyword evidence="2" id="KW-0067">ATP-binding</keyword>
<keyword evidence="3" id="KW-0732">Signal</keyword>
<protein>
    <submittedName>
        <fullName evidence="5">L-seryl-tRNA(Sec) kinase isoform X2</fullName>
    </submittedName>
</protein>
<evidence type="ECO:0000256" key="2">
    <source>
        <dbReference type="ARBA" id="ARBA00022840"/>
    </source>
</evidence>
<dbReference type="GeneID" id="105845147"/>
<dbReference type="InterPro" id="IPR027417">
    <property type="entry name" value="P-loop_NTPase"/>
</dbReference>
<keyword evidence="1" id="KW-0547">Nucleotide-binding</keyword>
<sequence length="375" mass="43747">MFIPFILYFLLQMTGSSKGLCLCVLMGLPASGKTSLIKRLKTYYSKSDFVHMISITYDDYLSFEIKDHSISEDGINEYYKMTLTPTLTTVPLTITNDAHSKNLTWKEERQYMLKLVESFILFLLGISQPYIALHAEKNPELCSCFNREYSFLSNKSHVIFIDDNMYYRSMRYSYYQLARYFKISYCQIYLKVKLEDALKRNVDRGNSVVTSETISKMSFLFEEPNLMVNHWEKQTLCITGDCNDESLNNIVSFIDDSFHYIAQFLNSNDQVTSTFSKIENLKNCYHQIDILLRKYITIEMNRIKINSNDISFSNHGKTLNDKRKLFFNALRSNEGFYDCSGFFINLNEVADDVLAGTFKEEIIKAFLNFNVEQSL</sequence>
<keyword evidence="4" id="KW-1185">Reference proteome</keyword>
<feature type="signal peptide" evidence="3">
    <location>
        <begin position="1"/>
        <end position="19"/>
    </location>
</feature>
<name>A0ABM4C1U9_HYDVU</name>
<evidence type="ECO:0000256" key="3">
    <source>
        <dbReference type="SAM" id="SignalP"/>
    </source>
</evidence>
<dbReference type="Pfam" id="PF08433">
    <property type="entry name" value="KTI12"/>
    <property type="match status" value="1"/>
</dbReference>
<dbReference type="RefSeq" id="XP_065655532.1">
    <property type="nucleotide sequence ID" value="XM_065799460.1"/>
</dbReference>
<evidence type="ECO:0000256" key="1">
    <source>
        <dbReference type="ARBA" id="ARBA00022741"/>
    </source>
</evidence>
<dbReference type="InterPro" id="IPR013641">
    <property type="entry name" value="KTI12/PSTK"/>
</dbReference>
<feature type="chain" id="PRO_5047433048" evidence="3">
    <location>
        <begin position="20"/>
        <end position="375"/>
    </location>
</feature>
<dbReference type="PANTHER" id="PTHR20873">
    <property type="entry name" value="L-SERYL-TRNA(SEC) KINASE"/>
    <property type="match status" value="1"/>
</dbReference>
<keyword evidence="5" id="KW-0418">Kinase</keyword>
<reference evidence="5" key="1">
    <citation type="submission" date="2025-08" db="UniProtKB">
        <authorList>
            <consortium name="RefSeq"/>
        </authorList>
    </citation>
    <scope>IDENTIFICATION</scope>
</reference>
<keyword evidence="5" id="KW-0808">Transferase</keyword>
<gene>
    <name evidence="5" type="primary">LOC105845147</name>
</gene>
<dbReference type="InterPro" id="IPR052648">
    <property type="entry name" value="Ser-tRNA(Sec)_kinase"/>
</dbReference>
<dbReference type="PANTHER" id="PTHR20873:SF0">
    <property type="entry name" value="L-SERYL-TRNA(SEC) KINASE"/>
    <property type="match status" value="1"/>
</dbReference>
<dbReference type="Gene3D" id="3.40.50.300">
    <property type="entry name" value="P-loop containing nucleotide triphosphate hydrolases"/>
    <property type="match status" value="1"/>
</dbReference>
<evidence type="ECO:0000313" key="5">
    <source>
        <dbReference type="RefSeq" id="XP_065655532.1"/>
    </source>
</evidence>
<dbReference type="SUPFAM" id="SSF52540">
    <property type="entry name" value="P-loop containing nucleoside triphosphate hydrolases"/>
    <property type="match status" value="1"/>
</dbReference>
<proteinExistence type="predicted"/>
<dbReference type="Proteomes" id="UP001652625">
    <property type="component" value="Chromosome 06"/>
</dbReference>